<keyword evidence="3" id="KW-0812">Transmembrane</keyword>
<keyword evidence="7" id="KW-0472">Membrane</keyword>
<dbReference type="RefSeq" id="XP_073977793.1">
    <property type="nucleotide sequence ID" value="XM_074121692.1"/>
</dbReference>
<evidence type="ECO:0000256" key="4">
    <source>
        <dbReference type="ARBA" id="ARBA00022792"/>
    </source>
</evidence>
<evidence type="ECO:0000256" key="3">
    <source>
        <dbReference type="ARBA" id="ARBA00022692"/>
    </source>
</evidence>
<dbReference type="InterPro" id="IPR007512">
    <property type="entry name" value="Mic10"/>
</dbReference>
<evidence type="ECO:0000256" key="8">
    <source>
        <dbReference type="RuleBase" id="RU363011"/>
    </source>
</evidence>
<evidence type="ECO:0000313" key="9">
    <source>
        <dbReference type="EMBL" id="MOY46309.1"/>
    </source>
</evidence>
<accession>A0A4P6D9X0</accession>
<dbReference type="GO" id="GO:0061617">
    <property type="term" value="C:MICOS complex"/>
    <property type="evidence" value="ECO:0007669"/>
    <property type="project" value="UniProtKB-UniRule"/>
</dbReference>
<evidence type="ECO:0000256" key="7">
    <source>
        <dbReference type="ARBA" id="ARBA00023136"/>
    </source>
</evidence>
<sequence length="79" mass="8940">MADNCPKYLEDRFEYKFKNCKNDLILKLAGGAALGLLGKYLLTERKRWPIFIALGCAVGMASENCKRELNLTLTSCHKK</sequence>
<keyword evidence="6 8" id="KW-0496">Mitochondrion</keyword>
<dbReference type="Pfam" id="PF04418">
    <property type="entry name" value="DUF543"/>
    <property type="match status" value="1"/>
</dbReference>
<comment type="subcellular location">
    <subcellularLocation>
        <location evidence="8">Mitochondrion inner membrane</location>
        <topology evidence="8">Single-pass membrane protein</topology>
    </subcellularLocation>
</comment>
<protein>
    <recommendedName>
        <fullName evidence="8">MICOS complex subunit MIC10</fullName>
    </recommendedName>
</protein>
<reference evidence="9" key="1">
    <citation type="submission" date="2019-04" db="EMBL/GenBank/DDBJ databases">
        <title>Analysis of the testis transcriptome of the Chagas disease vector Rhodnius prolixus.</title>
        <authorList>
            <person name="Cesar J."/>
            <person name="Ribeiro J.M."/>
            <person name="Pereira M.H."/>
            <person name="Araujo R.N."/>
            <person name="Gontijo N.F."/>
            <person name="Pessoa G."/>
            <person name="Sant'Anna M.V."/>
            <person name="Sorgine M.H."/>
            <person name="Majerowicz D."/>
            <person name="Carvalho A.B."/>
            <person name="Braz G."/>
            <person name="Mesquita R."/>
            <person name="Lagerblad P.O."/>
            <person name="Koerich L.B."/>
        </authorList>
    </citation>
    <scope>NUCLEOTIDE SEQUENCE</scope>
</reference>
<dbReference type="EMBL" id="GHKJ01001279">
    <property type="protein sequence ID" value="MOY46309.1"/>
    <property type="molecule type" value="Transcribed_RNA"/>
</dbReference>
<keyword evidence="4 8" id="KW-0999">Mitochondrion inner membrane</keyword>
<proteinExistence type="inferred from homology"/>
<evidence type="ECO:0000256" key="6">
    <source>
        <dbReference type="ARBA" id="ARBA00023128"/>
    </source>
</evidence>
<evidence type="ECO:0000256" key="2">
    <source>
        <dbReference type="ARBA" id="ARBA00006792"/>
    </source>
</evidence>
<comment type="subunit">
    <text evidence="8">Component of the mitochondrial contact site and cristae organizing system (MICOS) complex.</text>
</comment>
<name>A0A4P6D9X0_RHOPR</name>
<evidence type="ECO:0000256" key="1">
    <source>
        <dbReference type="ARBA" id="ARBA00002689"/>
    </source>
</evidence>
<evidence type="ECO:0000256" key="5">
    <source>
        <dbReference type="ARBA" id="ARBA00022989"/>
    </source>
</evidence>
<comment type="function">
    <text evidence="1 8">Component of the MICOS complex, a large protein complex of the mitochondrial inner membrane that plays crucial roles in the maintenance of crista junctions, inner membrane architecture, and formation of contact sites to the outer membrane.</text>
</comment>
<dbReference type="AlphaFoldDB" id="A0A4P6D9X0"/>
<dbReference type="GeneID" id="141450843"/>
<comment type="similarity">
    <text evidence="2 8">Belongs to the MICOS complex subunit Mic10 family.</text>
</comment>
<keyword evidence="5" id="KW-1133">Transmembrane helix</keyword>
<organism evidence="9">
    <name type="scientific">Rhodnius prolixus</name>
    <name type="common">Triatomid bug</name>
    <dbReference type="NCBI Taxonomy" id="13249"/>
    <lineage>
        <taxon>Eukaryota</taxon>
        <taxon>Metazoa</taxon>
        <taxon>Ecdysozoa</taxon>
        <taxon>Arthropoda</taxon>
        <taxon>Hexapoda</taxon>
        <taxon>Insecta</taxon>
        <taxon>Pterygota</taxon>
        <taxon>Neoptera</taxon>
        <taxon>Paraneoptera</taxon>
        <taxon>Hemiptera</taxon>
        <taxon>Heteroptera</taxon>
        <taxon>Panheteroptera</taxon>
        <taxon>Cimicomorpha</taxon>
        <taxon>Reduviidae</taxon>
        <taxon>Triatominae</taxon>
        <taxon>Rhodnius</taxon>
    </lineage>
</organism>